<dbReference type="InterPro" id="IPR020931">
    <property type="entry name" value="MfnA"/>
</dbReference>
<dbReference type="GO" id="GO:0004068">
    <property type="term" value="F:aspartate 1-decarboxylase activity"/>
    <property type="evidence" value="ECO:0007669"/>
    <property type="project" value="UniProtKB-UniRule"/>
</dbReference>
<protein>
    <recommendedName>
        <fullName evidence="6">Probable L-aspartate decarboxylase</fullName>
        <shortName evidence="6">ADC</shortName>
        <ecNumber evidence="6">4.1.1.11</ecNumber>
    </recommendedName>
</protein>
<dbReference type="GO" id="GO:0015937">
    <property type="term" value="P:coenzyme A biosynthetic process"/>
    <property type="evidence" value="ECO:0007669"/>
    <property type="project" value="UniProtKB-UniRule"/>
</dbReference>
<dbReference type="Pfam" id="PF00282">
    <property type="entry name" value="Pyridoxal_deC"/>
    <property type="match status" value="1"/>
</dbReference>
<comment type="similarity">
    <text evidence="5">Belongs to the group II decarboxylase family. Sphingosine-1-phosphate lyase subfamily.</text>
</comment>
<accession>A0ABD5ZGC2</accession>
<dbReference type="InterPro" id="IPR021115">
    <property type="entry name" value="Pyridoxal-P_BS"/>
</dbReference>
<feature type="modified residue" description="N6-(pyridoxal phosphate)lysine" evidence="6 7">
    <location>
        <position position="206"/>
    </location>
</feature>
<comment type="caution">
    <text evidence="8">The sequence shown here is derived from an EMBL/GenBank/DDBJ whole genome shotgun (WGS) entry which is preliminary data.</text>
</comment>
<dbReference type="PROSITE" id="PS00392">
    <property type="entry name" value="DDC_GAD_HDC_YDC"/>
    <property type="match status" value="1"/>
</dbReference>
<dbReference type="SUPFAM" id="SSF53383">
    <property type="entry name" value="PLP-dependent transferases"/>
    <property type="match status" value="1"/>
</dbReference>
<comment type="similarity">
    <text evidence="6">Belongs to the group II decarboxylase family. MfnA subfamily.</text>
</comment>
<evidence type="ECO:0000256" key="7">
    <source>
        <dbReference type="PIRSR" id="PIRSR602129-50"/>
    </source>
</evidence>
<dbReference type="HAMAP" id="MF_01610">
    <property type="entry name" value="MfnA_decarbox"/>
    <property type="match status" value="1"/>
</dbReference>
<dbReference type="Gene3D" id="3.40.640.10">
    <property type="entry name" value="Type I PLP-dependent aspartate aminotransferase-like (Major domain)"/>
    <property type="match status" value="1"/>
</dbReference>
<dbReference type="EMBL" id="JBHTAA010000005">
    <property type="protein sequence ID" value="MFC7204307.1"/>
    <property type="molecule type" value="Genomic_DNA"/>
</dbReference>
<keyword evidence="9" id="KW-1185">Reference proteome</keyword>
<dbReference type="InterPro" id="IPR050477">
    <property type="entry name" value="GrpII_AminoAcid_Decarb"/>
</dbReference>
<dbReference type="PANTHER" id="PTHR42735">
    <property type="match status" value="1"/>
</dbReference>
<dbReference type="Gene3D" id="3.90.1150.10">
    <property type="entry name" value="Aspartate Aminotransferase, domain 1"/>
    <property type="match status" value="1"/>
</dbReference>
<dbReference type="RefSeq" id="WP_390223894.1">
    <property type="nucleotide sequence ID" value="NZ_JBHTAA010000005.1"/>
</dbReference>
<dbReference type="Proteomes" id="UP001596481">
    <property type="component" value="Unassembled WGS sequence"/>
</dbReference>
<dbReference type="NCBIfam" id="TIGR03812">
    <property type="entry name" value="tyr_de_CO2_Arch"/>
    <property type="match status" value="1"/>
</dbReference>
<dbReference type="GO" id="GO:0030170">
    <property type="term" value="F:pyridoxal phosphate binding"/>
    <property type="evidence" value="ECO:0007669"/>
    <property type="project" value="UniProtKB-UniRule"/>
</dbReference>
<proteinExistence type="inferred from homology"/>
<dbReference type="AlphaFoldDB" id="A0ABD5ZGC2"/>
<keyword evidence="2 6" id="KW-0210">Decarboxylase</keyword>
<dbReference type="InterPro" id="IPR015424">
    <property type="entry name" value="PyrdxlP-dep_Trfase"/>
</dbReference>
<evidence type="ECO:0000256" key="6">
    <source>
        <dbReference type="HAMAP-Rule" id="MF_01610"/>
    </source>
</evidence>
<comment type="pathway">
    <text evidence="6">Cofactor biosynthesis; coenzyme A biosynthesis.</text>
</comment>
<evidence type="ECO:0000256" key="4">
    <source>
        <dbReference type="ARBA" id="ARBA00023239"/>
    </source>
</evidence>
<dbReference type="InterPro" id="IPR015421">
    <property type="entry name" value="PyrdxlP-dep_Trfase_major"/>
</dbReference>
<name>A0ABD5ZGC2_9EURY</name>
<evidence type="ECO:0000256" key="2">
    <source>
        <dbReference type="ARBA" id="ARBA00022793"/>
    </source>
</evidence>
<evidence type="ECO:0000313" key="9">
    <source>
        <dbReference type="Proteomes" id="UP001596481"/>
    </source>
</evidence>
<keyword evidence="4 6" id="KW-0456">Lyase</keyword>
<keyword evidence="3 6" id="KW-0663">Pyridoxal phosphate</keyword>
<dbReference type="InterPro" id="IPR002129">
    <property type="entry name" value="PyrdxlP-dep_de-COase"/>
</dbReference>
<comment type="cofactor">
    <cofactor evidence="1 6 7">
        <name>pyridoxal 5'-phosphate</name>
        <dbReference type="ChEBI" id="CHEBI:597326"/>
    </cofactor>
</comment>
<dbReference type="InterPro" id="IPR015422">
    <property type="entry name" value="PyrdxlP-dep_Trfase_small"/>
</dbReference>
<evidence type="ECO:0000256" key="1">
    <source>
        <dbReference type="ARBA" id="ARBA00001933"/>
    </source>
</evidence>
<comment type="catalytic activity">
    <reaction evidence="6">
        <text>L-aspartate + H(+) = beta-alanine + CO2</text>
        <dbReference type="Rhea" id="RHEA:19497"/>
        <dbReference type="ChEBI" id="CHEBI:15378"/>
        <dbReference type="ChEBI" id="CHEBI:16526"/>
        <dbReference type="ChEBI" id="CHEBI:29991"/>
        <dbReference type="ChEBI" id="CHEBI:57966"/>
        <dbReference type="EC" id="4.1.1.11"/>
    </reaction>
</comment>
<dbReference type="EC" id="4.1.1.11" evidence="6"/>
<gene>
    <name evidence="6 8" type="primary">mfnA</name>
    <name evidence="8" type="ORF">ACFQJC_12340</name>
</gene>
<sequence length="355" mass="38440">MQRAAPQTFDRVLSSMCTRPHPAARNAAERFLATNPGDPATYQTVAALEEDALAYLAEITGLETPHGYITSGGTEANIQAVRAARNYLARDDPNVVAPESIHFSFQKAADVLGVELRTVPVDDDYRADTDAVRAAVDSNTIVVAGVAGTTEFGRVDPIPELTDIAHDAGALMHVDAAWGGFVLPFTDHEWSFSHAPIDSMTIDPHKYGQAVVPAGGLLFRERDVLDALAIDTPYLESASQASLTGTRSGAGVASAAAAMRELWPTGYRDVYETQQANAEWLYEQLVARGYETVEPELPLVAAELPESEFESLRDLGWRISRTGSGELRIVCMPHVTRDSLRAFLSDLDSLSPVRN</sequence>
<organism evidence="8 9">
    <name type="scientific">Haloferax namakaokahaiae</name>
    <dbReference type="NCBI Taxonomy" id="1748331"/>
    <lineage>
        <taxon>Archaea</taxon>
        <taxon>Methanobacteriati</taxon>
        <taxon>Methanobacteriota</taxon>
        <taxon>Stenosarchaea group</taxon>
        <taxon>Halobacteria</taxon>
        <taxon>Halobacteriales</taxon>
        <taxon>Haloferacaceae</taxon>
        <taxon>Haloferax</taxon>
    </lineage>
</organism>
<evidence type="ECO:0000313" key="8">
    <source>
        <dbReference type="EMBL" id="MFC7204307.1"/>
    </source>
</evidence>
<dbReference type="PANTHER" id="PTHR42735:SF6">
    <property type="entry name" value="SPHINGOSINE-1-PHOSPHATE LYASE 1"/>
    <property type="match status" value="1"/>
</dbReference>
<evidence type="ECO:0000256" key="3">
    <source>
        <dbReference type="ARBA" id="ARBA00022898"/>
    </source>
</evidence>
<reference evidence="8 9" key="1">
    <citation type="journal article" date="2019" name="Int. J. Syst. Evol. Microbiol.">
        <title>The Global Catalogue of Microorganisms (GCM) 10K type strain sequencing project: providing services to taxonomists for standard genome sequencing and annotation.</title>
        <authorList>
            <consortium name="The Broad Institute Genomics Platform"/>
            <consortium name="The Broad Institute Genome Sequencing Center for Infectious Disease"/>
            <person name="Wu L."/>
            <person name="Ma J."/>
        </authorList>
    </citation>
    <scope>NUCLEOTIDE SEQUENCE [LARGE SCALE GENOMIC DNA]</scope>
    <source>
        <strain evidence="8 9">DSM 29988</strain>
    </source>
</reference>
<comment type="function">
    <text evidence="6">Catalyzes the decarboxylation of L-aspartate to produce beta-alanine.</text>
</comment>
<evidence type="ECO:0000256" key="5">
    <source>
        <dbReference type="ARBA" id="ARBA00038302"/>
    </source>
</evidence>